<dbReference type="SUPFAM" id="SSF52833">
    <property type="entry name" value="Thioredoxin-like"/>
    <property type="match status" value="1"/>
</dbReference>
<dbReference type="Gene3D" id="3.40.30.10">
    <property type="entry name" value="Glutaredoxin"/>
    <property type="match status" value="1"/>
</dbReference>
<feature type="chain" id="PRO_5046603134" evidence="1">
    <location>
        <begin position="21"/>
        <end position="451"/>
    </location>
</feature>
<dbReference type="Proteomes" id="UP001157960">
    <property type="component" value="Unassembled WGS sequence"/>
</dbReference>
<accession>A0ABY1NYI1</accession>
<evidence type="ECO:0000313" key="3">
    <source>
        <dbReference type="EMBL" id="SMP20242.1"/>
    </source>
</evidence>
<dbReference type="GO" id="GO:0016853">
    <property type="term" value="F:isomerase activity"/>
    <property type="evidence" value="ECO:0007669"/>
    <property type="project" value="UniProtKB-KW"/>
</dbReference>
<dbReference type="InterPro" id="IPR036249">
    <property type="entry name" value="Thioredoxin-like_sf"/>
</dbReference>
<dbReference type="InterPro" id="IPR000866">
    <property type="entry name" value="AhpC/TSA"/>
</dbReference>
<dbReference type="PANTHER" id="PTHR42852">
    <property type="entry name" value="THIOL:DISULFIDE INTERCHANGE PROTEIN DSBE"/>
    <property type="match status" value="1"/>
</dbReference>
<organism evidence="3 4">
    <name type="scientific">Chryseobacterium profundimaris</name>
    <dbReference type="NCBI Taxonomy" id="1387275"/>
    <lineage>
        <taxon>Bacteria</taxon>
        <taxon>Pseudomonadati</taxon>
        <taxon>Bacteroidota</taxon>
        <taxon>Flavobacteriia</taxon>
        <taxon>Flavobacteriales</taxon>
        <taxon>Weeksellaceae</taxon>
        <taxon>Chryseobacterium group</taxon>
        <taxon>Chryseobacterium</taxon>
    </lineage>
</organism>
<sequence length="451" mass="52263">MKKVILLAYLVLITYNMLCAQTIAAKPVMIGQMVPDVQVNNVRNHTQTSFKISDFKGKLVIFDFWDVNCIPCIQAFPKLDSLQKEFIDQIQIILVTKTAKNDLDKWYNVRKEGSALHRYTPNLVSVIQDTVLSKLFPHLAIPHSVWVNSTGVLQAVTQGHYVNSENIRKMLLDRNLKLPEKKEFFSYDSKKLSFPQIYIQYPEKLKYYSTLMQFIPHLSGSQSRFKIDSANMTVCIKRTGSILTFYGDIFSHYRAAGNPYDSPYYNYGKTVVLNVKDSTRLFFKGNTNSEEYDNWKLRNLYEYETVLPLMSEKKAYDHYLEDMNKFFGLEAKYEDREMKALVLVRTSNNEKFKSKASSFERSGGITKEGTSFIRNGSLLSIVGMLSENNKNKPYLFIDNTGYKGRVDIEIKSSLKDIEKVRRELNTKYDLDLVERNQMVPVLVISDKNKEY</sequence>
<dbReference type="InterPro" id="IPR013766">
    <property type="entry name" value="Thioredoxin_domain"/>
</dbReference>
<comment type="caution">
    <text evidence="3">The sequence shown here is derived from an EMBL/GenBank/DDBJ whole genome shotgun (WGS) entry which is preliminary data.</text>
</comment>
<dbReference type="CDD" id="cd02966">
    <property type="entry name" value="TlpA_like_family"/>
    <property type="match status" value="1"/>
</dbReference>
<proteinExistence type="predicted"/>
<protein>
    <submittedName>
        <fullName evidence="3">Thiol-disulfide isomerase or thioredoxin</fullName>
    </submittedName>
</protein>
<keyword evidence="1" id="KW-0732">Signal</keyword>
<dbReference type="Pfam" id="PF00578">
    <property type="entry name" value="AhpC-TSA"/>
    <property type="match status" value="1"/>
</dbReference>
<evidence type="ECO:0000313" key="4">
    <source>
        <dbReference type="Proteomes" id="UP001157960"/>
    </source>
</evidence>
<feature type="domain" description="Thioredoxin" evidence="2">
    <location>
        <begin position="28"/>
        <end position="177"/>
    </location>
</feature>
<keyword evidence="4" id="KW-1185">Reference proteome</keyword>
<evidence type="ECO:0000259" key="2">
    <source>
        <dbReference type="PROSITE" id="PS51352"/>
    </source>
</evidence>
<dbReference type="PANTHER" id="PTHR42852:SF13">
    <property type="entry name" value="PROTEIN DIPZ"/>
    <property type="match status" value="1"/>
</dbReference>
<gene>
    <name evidence="3" type="ORF">SAMN06264346_105218</name>
</gene>
<evidence type="ECO:0000256" key="1">
    <source>
        <dbReference type="SAM" id="SignalP"/>
    </source>
</evidence>
<dbReference type="PROSITE" id="PS51352">
    <property type="entry name" value="THIOREDOXIN_2"/>
    <property type="match status" value="1"/>
</dbReference>
<keyword evidence="3" id="KW-0413">Isomerase</keyword>
<dbReference type="EMBL" id="FXTZ01000005">
    <property type="protein sequence ID" value="SMP20242.1"/>
    <property type="molecule type" value="Genomic_DNA"/>
</dbReference>
<feature type="signal peptide" evidence="1">
    <location>
        <begin position="1"/>
        <end position="20"/>
    </location>
</feature>
<name>A0ABY1NYI1_9FLAO</name>
<dbReference type="InterPro" id="IPR050553">
    <property type="entry name" value="Thioredoxin_ResA/DsbE_sf"/>
</dbReference>
<reference evidence="3 4" key="1">
    <citation type="submission" date="2017-05" db="EMBL/GenBank/DDBJ databases">
        <authorList>
            <person name="Varghese N."/>
            <person name="Submissions S."/>
        </authorList>
    </citation>
    <scope>NUCLEOTIDE SEQUENCE [LARGE SCALE GENOMIC DNA]</scope>
    <source>
        <strain evidence="3 4">DSM 28214</strain>
    </source>
</reference>